<proteinExistence type="predicted"/>
<organism evidence="1 2">
    <name type="scientific">Rousettus aegyptiacus</name>
    <name type="common">Egyptian fruit bat</name>
    <name type="synonym">Pteropus aegyptiacus</name>
    <dbReference type="NCBI Taxonomy" id="9407"/>
    <lineage>
        <taxon>Eukaryota</taxon>
        <taxon>Metazoa</taxon>
        <taxon>Chordata</taxon>
        <taxon>Craniata</taxon>
        <taxon>Vertebrata</taxon>
        <taxon>Euteleostomi</taxon>
        <taxon>Mammalia</taxon>
        <taxon>Eutheria</taxon>
        <taxon>Laurasiatheria</taxon>
        <taxon>Chiroptera</taxon>
        <taxon>Yinpterochiroptera</taxon>
        <taxon>Pteropodoidea</taxon>
        <taxon>Pteropodidae</taxon>
        <taxon>Rousettinae</taxon>
        <taxon>Rousettus</taxon>
    </lineage>
</organism>
<keyword evidence="2" id="KW-1185">Reference proteome</keyword>
<protein>
    <submittedName>
        <fullName evidence="1">Uncharacterized protein</fullName>
    </submittedName>
</protein>
<gene>
    <name evidence="1" type="ORF">HJG63_011007</name>
</gene>
<comment type="caution">
    <text evidence="1">The sequence shown here is derived from an EMBL/GenBank/DDBJ whole genome shotgun (WGS) entry which is preliminary data.</text>
</comment>
<dbReference type="AlphaFoldDB" id="A0A7J8HR83"/>
<reference evidence="1 2" key="1">
    <citation type="journal article" date="2020" name="Nature">
        <title>Six reference-quality genomes reveal evolution of bat adaptations.</title>
        <authorList>
            <person name="Jebb D."/>
            <person name="Huang Z."/>
            <person name="Pippel M."/>
            <person name="Hughes G.M."/>
            <person name="Lavrichenko K."/>
            <person name="Devanna P."/>
            <person name="Winkler S."/>
            <person name="Jermiin L.S."/>
            <person name="Skirmuntt E.C."/>
            <person name="Katzourakis A."/>
            <person name="Burkitt-Gray L."/>
            <person name="Ray D.A."/>
            <person name="Sullivan K.A.M."/>
            <person name="Roscito J.G."/>
            <person name="Kirilenko B.M."/>
            <person name="Davalos L.M."/>
            <person name="Corthals A.P."/>
            <person name="Power M.L."/>
            <person name="Jones G."/>
            <person name="Ransome R.D."/>
            <person name="Dechmann D.K.N."/>
            <person name="Locatelli A.G."/>
            <person name="Puechmaille S.J."/>
            <person name="Fedrigo O."/>
            <person name="Jarvis E.D."/>
            <person name="Hiller M."/>
            <person name="Vernes S.C."/>
            <person name="Myers E.W."/>
            <person name="Teeling E.C."/>
        </authorList>
    </citation>
    <scope>NUCLEOTIDE SEQUENCE [LARGE SCALE GENOMIC DNA]</scope>
    <source>
        <strain evidence="1">MRouAeg1</strain>
        <tissue evidence="1">Muscle</tissue>
    </source>
</reference>
<name>A0A7J8HR83_ROUAE</name>
<accession>A0A7J8HR83</accession>
<evidence type="ECO:0000313" key="1">
    <source>
        <dbReference type="EMBL" id="KAF6474876.1"/>
    </source>
</evidence>
<dbReference type="EMBL" id="JACASE010000004">
    <property type="protein sequence ID" value="KAF6474876.1"/>
    <property type="molecule type" value="Genomic_DNA"/>
</dbReference>
<sequence>MLQGLKMEGGSCRICQNLPASRFSKQLFLTINVFSNSVFLFSPQVAGLVPGVYYSIIFHDTTPHCLIITFSDTPYFCMDSVYYLYYHKELPLTFLVRQVCYQQILSISVYLGMYLFYFHL</sequence>
<dbReference type="Proteomes" id="UP000593571">
    <property type="component" value="Unassembled WGS sequence"/>
</dbReference>
<evidence type="ECO:0000313" key="2">
    <source>
        <dbReference type="Proteomes" id="UP000593571"/>
    </source>
</evidence>